<evidence type="ECO:0000256" key="1">
    <source>
        <dbReference type="ARBA" id="ARBA00022572"/>
    </source>
</evidence>
<gene>
    <name evidence="6" type="ORF">BRAFLDRAFT_64123</name>
</gene>
<evidence type="ECO:0000259" key="5">
    <source>
        <dbReference type="PROSITE" id="PS50070"/>
    </source>
</evidence>
<dbReference type="InterPro" id="IPR050759">
    <property type="entry name" value="Serine_protease_kringle"/>
</dbReference>
<accession>C3Y7I1</accession>
<proteinExistence type="predicted"/>
<evidence type="ECO:0000313" key="6">
    <source>
        <dbReference type="EMBL" id="EEN63809.1"/>
    </source>
</evidence>
<dbReference type="InterPro" id="IPR013806">
    <property type="entry name" value="Kringle-like"/>
</dbReference>
<keyword evidence="4" id="KW-0732">Signal</keyword>
<dbReference type="PRINTS" id="PR00018">
    <property type="entry name" value="KRINGLE"/>
</dbReference>
<dbReference type="AlphaFoldDB" id="C3Y7I1"/>
<keyword evidence="2" id="KW-1015">Disulfide bond</keyword>
<dbReference type="PROSITE" id="PS00021">
    <property type="entry name" value="KRINGLE_1"/>
    <property type="match status" value="1"/>
</dbReference>
<reference evidence="6" key="1">
    <citation type="journal article" date="2008" name="Nature">
        <title>The amphioxus genome and the evolution of the chordate karyotype.</title>
        <authorList>
            <consortium name="US DOE Joint Genome Institute (JGI-PGF)"/>
            <person name="Putnam N.H."/>
            <person name="Butts T."/>
            <person name="Ferrier D.E.K."/>
            <person name="Furlong R.F."/>
            <person name="Hellsten U."/>
            <person name="Kawashima T."/>
            <person name="Robinson-Rechavi M."/>
            <person name="Shoguchi E."/>
            <person name="Terry A."/>
            <person name="Yu J.-K."/>
            <person name="Benito-Gutierrez E.L."/>
            <person name="Dubchak I."/>
            <person name="Garcia-Fernandez J."/>
            <person name="Gibson-Brown J.J."/>
            <person name="Grigoriev I.V."/>
            <person name="Horton A.C."/>
            <person name="de Jong P.J."/>
            <person name="Jurka J."/>
            <person name="Kapitonov V.V."/>
            <person name="Kohara Y."/>
            <person name="Kuroki Y."/>
            <person name="Lindquist E."/>
            <person name="Lucas S."/>
            <person name="Osoegawa K."/>
            <person name="Pennacchio L.A."/>
            <person name="Salamov A.A."/>
            <person name="Satou Y."/>
            <person name="Sauka-Spengler T."/>
            <person name="Schmutz J."/>
            <person name="Shin-I T."/>
            <person name="Toyoda A."/>
            <person name="Bronner-Fraser M."/>
            <person name="Fujiyama A."/>
            <person name="Holland L.Z."/>
            <person name="Holland P.W.H."/>
            <person name="Satoh N."/>
            <person name="Rokhsar D.S."/>
        </authorList>
    </citation>
    <scope>NUCLEOTIDE SEQUENCE [LARGE SCALE GENOMIC DNA]</scope>
    <source>
        <strain evidence="6">S238N-H82</strain>
        <tissue evidence="6">Testes</tissue>
    </source>
</reference>
<evidence type="ECO:0000256" key="2">
    <source>
        <dbReference type="ARBA" id="ARBA00023157"/>
    </source>
</evidence>
<dbReference type="InterPro" id="IPR018056">
    <property type="entry name" value="Kringle_CS"/>
</dbReference>
<protein>
    <recommendedName>
        <fullName evidence="5">Kringle domain-containing protein</fullName>
    </recommendedName>
</protein>
<dbReference type="InterPro" id="IPR000001">
    <property type="entry name" value="Kringle"/>
</dbReference>
<evidence type="ECO:0000256" key="4">
    <source>
        <dbReference type="SAM" id="SignalP"/>
    </source>
</evidence>
<dbReference type="FunFam" id="2.40.20.10:FF:000070">
    <property type="entry name" value="Uncharacterized protein"/>
    <property type="match status" value="1"/>
</dbReference>
<sequence>MGLTALLLCVLVASCLSAPAIKERKLSLQKMCPADKKLEEKFKKLLASFELCHREAKVMKNGLQQCKAEVSAAKEHEAIRQAITPEPQERKLEHCFVPEMDCYTGYGHYYRGTVNVTERGYPCQLWEAQEPRRHDRTPQNYPHDDLAGHNYCRNPDWGRKPWCYVAQPSPAPRWEHCVVPACPTAW</sequence>
<dbReference type="PANTHER" id="PTHR24261:SF7">
    <property type="entry name" value="KRINGLE DOMAIN-CONTAINING PROTEIN"/>
    <property type="match status" value="1"/>
</dbReference>
<dbReference type="PROSITE" id="PS50070">
    <property type="entry name" value="KRINGLE_2"/>
    <property type="match status" value="1"/>
</dbReference>
<comment type="caution">
    <text evidence="3">Lacks conserved residue(s) required for the propagation of feature annotation.</text>
</comment>
<feature type="chain" id="PRO_5002933491" description="Kringle domain-containing protein" evidence="4">
    <location>
        <begin position="18"/>
        <end position="186"/>
    </location>
</feature>
<dbReference type="EMBL" id="GG666489">
    <property type="protein sequence ID" value="EEN63809.1"/>
    <property type="molecule type" value="Genomic_DNA"/>
</dbReference>
<dbReference type="InterPro" id="IPR038178">
    <property type="entry name" value="Kringle_sf"/>
</dbReference>
<organism>
    <name type="scientific">Branchiostoma floridae</name>
    <name type="common">Florida lancelet</name>
    <name type="synonym">Amphioxus</name>
    <dbReference type="NCBI Taxonomy" id="7739"/>
    <lineage>
        <taxon>Eukaryota</taxon>
        <taxon>Metazoa</taxon>
        <taxon>Chordata</taxon>
        <taxon>Cephalochordata</taxon>
        <taxon>Leptocardii</taxon>
        <taxon>Amphioxiformes</taxon>
        <taxon>Branchiostomatidae</taxon>
        <taxon>Branchiostoma</taxon>
    </lineage>
</organism>
<name>C3Y7I1_BRAFL</name>
<dbReference type="Gene3D" id="2.40.20.10">
    <property type="entry name" value="Plasminogen Kringle 4"/>
    <property type="match status" value="1"/>
</dbReference>
<dbReference type="InParanoid" id="C3Y7I1"/>
<dbReference type="PANTHER" id="PTHR24261">
    <property type="entry name" value="PLASMINOGEN-RELATED"/>
    <property type="match status" value="1"/>
</dbReference>
<dbReference type="SUPFAM" id="SSF57440">
    <property type="entry name" value="Kringle-like"/>
    <property type="match status" value="1"/>
</dbReference>
<dbReference type="Pfam" id="PF00051">
    <property type="entry name" value="Kringle"/>
    <property type="match status" value="1"/>
</dbReference>
<feature type="signal peptide" evidence="4">
    <location>
        <begin position="1"/>
        <end position="17"/>
    </location>
</feature>
<keyword evidence="1 3" id="KW-0420">Kringle</keyword>
<evidence type="ECO:0000256" key="3">
    <source>
        <dbReference type="PROSITE-ProRule" id="PRU00121"/>
    </source>
</evidence>
<dbReference type="CDD" id="cd00108">
    <property type="entry name" value="KR"/>
    <property type="match status" value="1"/>
</dbReference>
<feature type="domain" description="Kringle" evidence="5">
    <location>
        <begin position="101"/>
        <end position="182"/>
    </location>
</feature>
<dbReference type="SMART" id="SM00130">
    <property type="entry name" value="KR"/>
    <property type="match status" value="1"/>
</dbReference>